<dbReference type="FunFam" id="1.10.340.70:FF:000001">
    <property type="entry name" value="Retrovirus-related Pol polyprotein from transposon gypsy-like Protein"/>
    <property type="match status" value="1"/>
</dbReference>
<evidence type="ECO:0000313" key="3">
    <source>
        <dbReference type="EMBL" id="RNA31419.1"/>
    </source>
</evidence>
<dbReference type="STRING" id="10195.A0A3M7S6X3"/>
<dbReference type="SUPFAM" id="SSF50630">
    <property type="entry name" value="Acid proteases"/>
    <property type="match status" value="1"/>
</dbReference>
<dbReference type="EMBL" id="REGN01001943">
    <property type="protein sequence ID" value="RNA31419.1"/>
    <property type="molecule type" value="Genomic_DNA"/>
</dbReference>
<dbReference type="Pfam" id="PF17921">
    <property type="entry name" value="Integrase_H2C2"/>
    <property type="match status" value="1"/>
</dbReference>
<reference evidence="3 4" key="1">
    <citation type="journal article" date="2018" name="Sci. Rep.">
        <title>Genomic signatures of local adaptation to the degree of environmental predictability in rotifers.</title>
        <authorList>
            <person name="Franch-Gras L."/>
            <person name="Hahn C."/>
            <person name="Garcia-Roger E.M."/>
            <person name="Carmona M.J."/>
            <person name="Serra M."/>
            <person name="Gomez A."/>
        </authorList>
    </citation>
    <scope>NUCLEOTIDE SEQUENCE [LARGE SCALE GENOMIC DNA]</scope>
    <source>
        <strain evidence="3">HYR1</strain>
    </source>
</reference>
<dbReference type="InterPro" id="IPR036397">
    <property type="entry name" value="RNaseH_sf"/>
</dbReference>
<dbReference type="Gene3D" id="1.10.340.70">
    <property type="match status" value="1"/>
</dbReference>
<dbReference type="Gene3D" id="2.40.70.10">
    <property type="entry name" value="Acid Proteases"/>
    <property type="match status" value="1"/>
</dbReference>
<proteinExistence type="predicted"/>
<evidence type="ECO:0000259" key="2">
    <source>
        <dbReference type="Pfam" id="PF17921"/>
    </source>
</evidence>
<name>A0A3M7S6X3_BRAPC</name>
<dbReference type="PANTHER" id="PTHR37984">
    <property type="entry name" value="PROTEIN CBG26694"/>
    <property type="match status" value="1"/>
</dbReference>
<dbReference type="InterPro" id="IPR050951">
    <property type="entry name" value="Retrovirus_Pol_polyprotein"/>
</dbReference>
<dbReference type="InterPro" id="IPR021109">
    <property type="entry name" value="Peptidase_aspartic_dom_sf"/>
</dbReference>
<dbReference type="PANTHER" id="PTHR37984:SF15">
    <property type="entry name" value="INTEGRASE CATALYTIC DOMAIN-CONTAINING PROTEIN"/>
    <property type="match status" value="1"/>
</dbReference>
<evidence type="ECO:0000313" key="4">
    <source>
        <dbReference type="Proteomes" id="UP000276133"/>
    </source>
</evidence>
<feature type="domain" description="Integrase zinc-binding" evidence="2">
    <location>
        <begin position="172"/>
        <end position="230"/>
    </location>
</feature>
<dbReference type="Proteomes" id="UP000276133">
    <property type="component" value="Unassembled WGS sequence"/>
</dbReference>
<dbReference type="GO" id="GO:0003676">
    <property type="term" value="F:nucleic acid binding"/>
    <property type="evidence" value="ECO:0007669"/>
    <property type="project" value="InterPro"/>
</dbReference>
<dbReference type="AlphaFoldDB" id="A0A3M7S6X3"/>
<keyword evidence="4" id="KW-1185">Reference proteome</keyword>
<gene>
    <name evidence="3" type="ORF">BpHYR1_021570</name>
</gene>
<feature type="region of interest" description="Disordered" evidence="1">
    <location>
        <begin position="414"/>
        <end position="440"/>
    </location>
</feature>
<dbReference type="OrthoDB" id="425619at2759"/>
<dbReference type="SUPFAM" id="SSF53098">
    <property type="entry name" value="Ribonuclease H-like"/>
    <property type="match status" value="1"/>
</dbReference>
<dbReference type="Gene3D" id="3.30.420.10">
    <property type="entry name" value="Ribonuclease H-like superfamily/Ribonuclease H"/>
    <property type="match status" value="1"/>
</dbReference>
<comment type="caution">
    <text evidence="3">The sequence shown here is derived from an EMBL/GenBank/DDBJ whole genome shotgun (WGS) entry which is preliminary data.</text>
</comment>
<dbReference type="InterPro" id="IPR041588">
    <property type="entry name" value="Integrase_H2C2"/>
</dbReference>
<accession>A0A3M7S6X3</accession>
<dbReference type="InterPro" id="IPR012337">
    <property type="entry name" value="RNaseH-like_sf"/>
</dbReference>
<protein>
    <submittedName>
        <fullName evidence="3">Retrovirus-related Pol poly from transposon</fullName>
    </submittedName>
</protein>
<evidence type="ECO:0000256" key="1">
    <source>
        <dbReference type="SAM" id="MobiDB-lite"/>
    </source>
</evidence>
<sequence length="440" mass="49703">MFDKSIVGTLEMNSKPVSFLLDTGTVRTIVAKRIWNHCKTPDAALEPLDDTLETCGGVPVKVIGKGKCSMKLISFESEVEIIVVDELVNDCLLGLDVAFKLADKKDYLECIRSALSQKNSGKILTCNFTKVPDFEGDNSGTVEEPANIGTVNAATYKRYDKDESGIHYQYVVPVKDRTEVLKKIHNDPFSGHLGVDKTTGKIRHRFYWPKYLKDVAEYIQQCDQCALVKAPKNYTKQPIVPIRSSRPFRLITWDILGPLPRTESDSLYILVIVCHFSKFVELFPLKSQKAEEVADCLIQFICRHGVPETALKVRADLLKCYQTVAQNADVKVSKFKFYADRYVRPFGYALGDRVYLLKQANKRGVSKKLGHKWKGPFTVVDVLSENKYLMRADTESGNSAGKPYRVGQVDVAKNELNGGRPEHTVRPKRSRRPPDRLQYT</sequence>
<organism evidence="3 4">
    <name type="scientific">Brachionus plicatilis</name>
    <name type="common">Marine rotifer</name>
    <name type="synonym">Brachionus muelleri</name>
    <dbReference type="NCBI Taxonomy" id="10195"/>
    <lineage>
        <taxon>Eukaryota</taxon>
        <taxon>Metazoa</taxon>
        <taxon>Spiralia</taxon>
        <taxon>Gnathifera</taxon>
        <taxon>Rotifera</taxon>
        <taxon>Eurotatoria</taxon>
        <taxon>Monogononta</taxon>
        <taxon>Pseudotrocha</taxon>
        <taxon>Ploima</taxon>
        <taxon>Brachionidae</taxon>
        <taxon>Brachionus</taxon>
    </lineage>
</organism>